<evidence type="ECO:0000313" key="1">
    <source>
        <dbReference type="EMBL" id="TFK72580.1"/>
    </source>
</evidence>
<organism evidence="1 2">
    <name type="scientific">Pluteus cervinus</name>
    <dbReference type="NCBI Taxonomy" id="181527"/>
    <lineage>
        <taxon>Eukaryota</taxon>
        <taxon>Fungi</taxon>
        <taxon>Dikarya</taxon>
        <taxon>Basidiomycota</taxon>
        <taxon>Agaricomycotina</taxon>
        <taxon>Agaricomycetes</taxon>
        <taxon>Agaricomycetidae</taxon>
        <taxon>Agaricales</taxon>
        <taxon>Pluteineae</taxon>
        <taxon>Pluteaceae</taxon>
        <taxon>Pluteus</taxon>
    </lineage>
</organism>
<name>A0ACD3B3B5_9AGAR</name>
<reference evidence="1 2" key="1">
    <citation type="journal article" date="2019" name="Nat. Ecol. Evol.">
        <title>Megaphylogeny resolves global patterns of mushroom evolution.</title>
        <authorList>
            <person name="Varga T."/>
            <person name="Krizsan K."/>
            <person name="Foldi C."/>
            <person name="Dima B."/>
            <person name="Sanchez-Garcia M."/>
            <person name="Sanchez-Ramirez S."/>
            <person name="Szollosi G.J."/>
            <person name="Szarkandi J.G."/>
            <person name="Papp V."/>
            <person name="Albert L."/>
            <person name="Andreopoulos W."/>
            <person name="Angelini C."/>
            <person name="Antonin V."/>
            <person name="Barry K.W."/>
            <person name="Bougher N.L."/>
            <person name="Buchanan P."/>
            <person name="Buyck B."/>
            <person name="Bense V."/>
            <person name="Catcheside P."/>
            <person name="Chovatia M."/>
            <person name="Cooper J."/>
            <person name="Damon W."/>
            <person name="Desjardin D."/>
            <person name="Finy P."/>
            <person name="Geml J."/>
            <person name="Haridas S."/>
            <person name="Hughes K."/>
            <person name="Justo A."/>
            <person name="Karasinski D."/>
            <person name="Kautmanova I."/>
            <person name="Kiss B."/>
            <person name="Kocsube S."/>
            <person name="Kotiranta H."/>
            <person name="LaButti K.M."/>
            <person name="Lechner B.E."/>
            <person name="Liimatainen K."/>
            <person name="Lipzen A."/>
            <person name="Lukacs Z."/>
            <person name="Mihaltcheva S."/>
            <person name="Morgado L.N."/>
            <person name="Niskanen T."/>
            <person name="Noordeloos M.E."/>
            <person name="Ohm R.A."/>
            <person name="Ortiz-Santana B."/>
            <person name="Ovrebo C."/>
            <person name="Racz N."/>
            <person name="Riley R."/>
            <person name="Savchenko A."/>
            <person name="Shiryaev A."/>
            <person name="Soop K."/>
            <person name="Spirin V."/>
            <person name="Szebenyi C."/>
            <person name="Tomsovsky M."/>
            <person name="Tulloss R.E."/>
            <person name="Uehling J."/>
            <person name="Grigoriev I.V."/>
            <person name="Vagvolgyi C."/>
            <person name="Papp T."/>
            <person name="Martin F.M."/>
            <person name="Miettinen O."/>
            <person name="Hibbett D.S."/>
            <person name="Nagy L.G."/>
        </authorList>
    </citation>
    <scope>NUCLEOTIDE SEQUENCE [LARGE SCALE GENOMIC DNA]</scope>
    <source>
        <strain evidence="1 2">NL-1719</strain>
    </source>
</reference>
<sequence length="350" mass="36528">MSFSDSPDSTSTHKTHHSTSSLLPPFTTTVFTQATGAAVSQSSNTSSSVPVGAIAGGICAGAFLAILLTAAWIYWGRTIDRSAARHQKETEENREQENRRPATLIKPQSIVKSPDTPSTASSLSPSPSPAMPPGLGKAGKKVTFAPKTDEATTPSQPKPGARPLAPAISKAPSREQPVVVDFGINLSAKTTPGPATESTIPGASQGQPLPRISVVNQAELGMALQVPAPSPLRHEISQISHKASTVSSSSVYSTASGEERQSRVPSNLILAALGSLDRGGNTSGEGTRNSTASNASWRLSWSRHGFFKREDSGRSIPEEPGRSVPNQPSQNSLRSVAPSEDENGRVGVAL</sequence>
<accession>A0ACD3B3B5</accession>
<dbReference type="Proteomes" id="UP000308600">
    <property type="component" value="Unassembled WGS sequence"/>
</dbReference>
<keyword evidence="2" id="KW-1185">Reference proteome</keyword>
<proteinExistence type="predicted"/>
<evidence type="ECO:0000313" key="2">
    <source>
        <dbReference type="Proteomes" id="UP000308600"/>
    </source>
</evidence>
<dbReference type="EMBL" id="ML208284">
    <property type="protein sequence ID" value="TFK72580.1"/>
    <property type="molecule type" value="Genomic_DNA"/>
</dbReference>
<protein>
    <submittedName>
        <fullName evidence="1">Uncharacterized protein</fullName>
    </submittedName>
</protein>
<gene>
    <name evidence="1" type="ORF">BDN72DRAFT_836142</name>
</gene>